<organism evidence="5 6">
    <name type="scientific">Nesidiocoris tenuis</name>
    <dbReference type="NCBI Taxonomy" id="355587"/>
    <lineage>
        <taxon>Eukaryota</taxon>
        <taxon>Metazoa</taxon>
        <taxon>Ecdysozoa</taxon>
        <taxon>Arthropoda</taxon>
        <taxon>Hexapoda</taxon>
        <taxon>Insecta</taxon>
        <taxon>Pterygota</taxon>
        <taxon>Neoptera</taxon>
        <taxon>Paraneoptera</taxon>
        <taxon>Hemiptera</taxon>
        <taxon>Heteroptera</taxon>
        <taxon>Panheteroptera</taxon>
        <taxon>Cimicomorpha</taxon>
        <taxon>Miridae</taxon>
        <taxon>Dicyphina</taxon>
        <taxon>Nesidiocoris</taxon>
    </lineage>
</organism>
<feature type="compositionally biased region" description="Basic and acidic residues" evidence="1">
    <location>
        <begin position="867"/>
        <end position="877"/>
    </location>
</feature>
<evidence type="ECO:0000313" key="5">
    <source>
        <dbReference type="EMBL" id="BET00588.1"/>
    </source>
</evidence>
<protein>
    <submittedName>
        <fullName evidence="5">Down-regulated in metastasis</fullName>
    </submittedName>
</protein>
<feature type="compositionally biased region" description="Polar residues" evidence="1">
    <location>
        <begin position="829"/>
        <end position="856"/>
    </location>
</feature>
<dbReference type="PANTHER" id="PTHR17695">
    <property type="entry name" value="SMALL SUBUNIT PROCESSOME COMPONENT 20 HOMOLOG"/>
    <property type="match status" value="1"/>
</dbReference>
<dbReference type="InterPro" id="IPR016024">
    <property type="entry name" value="ARM-type_fold"/>
</dbReference>
<evidence type="ECO:0000259" key="4">
    <source>
        <dbReference type="Pfam" id="PF23099"/>
    </source>
</evidence>
<dbReference type="Pfam" id="PF07539">
    <property type="entry name" value="UTP20_N"/>
    <property type="match status" value="1"/>
</dbReference>
<feature type="region of interest" description="Disordered" evidence="1">
    <location>
        <begin position="825"/>
        <end position="877"/>
    </location>
</feature>
<dbReference type="PANTHER" id="PTHR17695:SF11">
    <property type="entry name" value="SMALL SUBUNIT PROCESSOME COMPONENT 20 HOMOLOG"/>
    <property type="match status" value="1"/>
</dbReference>
<dbReference type="SUPFAM" id="SSF48371">
    <property type="entry name" value="ARM repeat"/>
    <property type="match status" value="3"/>
</dbReference>
<dbReference type="Pfam" id="PF23099">
    <property type="entry name" value="UTP20_C"/>
    <property type="match status" value="1"/>
</dbReference>
<dbReference type="Proteomes" id="UP001307889">
    <property type="component" value="Chromosome 11"/>
</dbReference>
<dbReference type="InterPro" id="IPR011989">
    <property type="entry name" value="ARM-like"/>
</dbReference>
<gene>
    <name evidence="5" type="ORF">NTJ_13404</name>
</gene>
<feature type="domain" description="U3 small nucleolar RNA-associated protein 20 C-terminal" evidence="4">
    <location>
        <begin position="2382"/>
        <end position="2732"/>
    </location>
</feature>
<dbReference type="Pfam" id="PF20416">
    <property type="entry name" value="UTP20"/>
    <property type="match status" value="1"/>
</dbReference>
<evidence type="ECO:0000259" key="3">
    <source>
        <dbReference type="Pfam" id="PF20416"/>
    </source>
</evidence>
<feature type="domain" description="U3 small nucleolar RNA-associated protein 20" evidence="3">
    <location>
        <begin position="1808"/>
        <end position="2025"/>
    </location>
</feature>
<reference evidence="5 6" key="1">
    <citation type="submission" date="2023-09" db="EMBL/GenBank/DDBJ databases">
        <title>Nesidiocoris tenuis whole genome shotgun sequence.</title>
        <authorList>
            <person name="Shibata T."/>
            <person name="Shimoda M."/>
            <person name="Kobayashi T."/>
            <person name="Uehara T."/>
        </authorList>
    </citation>
    <scope>NUCLEOTIDE SEQUENCE [LARGE SCALE GENOMIC DNA]</scope>
    <source>
        <strain evidence="5 6">Japan</strain>
    </source>
</reference>
<sequence>MKNKPLRHKEQNTFKFEPFSQRIANIKIDVFHKVAHKYDTEDEETTHFHQALEKWSLLNLSDSFEQMRSELVRDVKILPQLLAVKDDVVSVLLKHLEKKDRLNVQCVLELIVAVAKDLRQEFHPYFFSVYRLLVPLAESRQPDVIEWTFQTLAYLFKFLWRPLVASSLDEVFEALLPFLSASKPIYLNNFAAQSFAFLARKVKEPTRLVKLIVRHARKFPSGLEGCGRLVFEIIKGIPGHFHSCAETVLETFLDSLKPKEILCSVLSICFQIVFKEIQADQLPLAWKLLLDRLSKYCQQWEQSEDCSYRDNVTEILTFLRLGATYRNGFVISDPQCLAIPLIELLAPEKSFENWTKVIIEILSAVLLSPSLKLTQELSSRIVNTCMNDLKGSDLISFVNGITSYSSFEGLVLPQLLKFCSSSSPLQTMPMLADLVLKKRPLPMSLEDLLNWAPYTLDFSFSLGNNASSLTNTYISVLEEASSDVQNDDLANALLLLPNLVPLDRSRAVSAVSRLLNDFSSKLTTAYKDPAELTIIALSVETLIHLNPDDRLAKLALPDDILKLLLQFCSEEHLCILRALDFYVCCSEMKSIEAHIPQIQERVVPLVRSPYHKVRELAIHILWNLELMVADTESLKVQMLETAYLAESMPASIGEYREKLKHMQKLSCVNPSVQEAVTRGVVDGKIFLRLLLGSLYINFKLIWEPVSSHIIDYSRCVMVSEFWPIFHDFFINVVECIQKETKIGTSLSNFQAEHLREMSATANELDERPDHINCRILLLKILESCPSICEVKNKDVVAFFLKFLNDEYFKRNADAAVSWDITNRTDDENTSTVNRSRLLSDDSVSGESYSRNETADGNSEIGELELEEANRERKPDELEVEPDFDKKYRWITKSLLSHMAVFSKLRSPKSLHREPELYKIYIDFLSHKLPDVQKAALDCVLTYKFKYLLPYRENLYGLIDDKTFKNEVSSFRIDTESNIVKPEHRPELIPLVLRIVYSKLYAKSPNVKGQNKQARKATIIRFLAGCSKLELESFFHMAFSIFHEWASSEDLLATLDQILLSVDLKKVLSPRRLQSGVYLLNTVLVYCGGLLGPDQLGYLLRVSLGAMAHITGIFQNRNSVYPTYLRTLRAVRTTCFEILGRFYKRYESYPWSAVETEAVFKVYVWPYLTKLPIEGIHSPTAQLRLFTIWSQNPRYFILLGKTHDQDKSSPIGAMMELWLNKHAHASVCNAIMDAVQCLMSVKDFEGTSNDDLIGGDVVAPLEVTNQATLEETKISSLAGGDMLNYGSKILLPFVHVILERLKRKLESKRNLDRKEREVMSRVTEMVNDPQSSEVLLELLFPTLMKKAEGPDDVIGPLLTTVYNLIKNVEKPGRYVRKLAPLYSSVCSPSSRKLLFSIVIALSKQEGSESGLDDQLLDDLNAWDAKWVDQPDFSRRLSAFNRLGKMADDGAISVNLGVIAIYTCFHFIRSEKDLSLRDNAKLCLEKVCTSMTKQVAGDPKEKNYVVDNIILAQIRRGFASKQTDSVRNDCISLLGVLARECAGLHPVLTDLSHLANKQDLEVDFFENIRHLQLHRRVRAMLKFSTVVKAVDQPFATRTLTQFILPIVSHYLASEKYHNKNTIVDSAIAALGAVCLYLPWYQYQTVLLYYLGRLQAGVEYQRQIVRILVEILNAFHFDLSKGDLTVLNELRGVLPDDENGEIDDEKRQEEVKKEENPAVTDESTAEDIDVAPSEETKLEAELEVEDDTELEKPIQKQERKTEIMVLSPASASKVISVITKQLLPQLHKVMAKKTTAETHHKLNRKMTGPDQDEEDILKVPLAVAAVKLLQKLPSPQFLEINLPGIFMKLCTFLKSRLESVRKITRETLQTIMVSLGPGFLPTLIREMKALLTRGYQVHVLVYSIHSVLVPLEPHFLKWQLDKCAHSIIEICRMDLFGRASEEKEVNQIVGKVLEARATRSFDTFRILSKYVSERYLLDILLPMKEELSRTMSHKYVSKVRLALEQVVLGLTENAFLPPESLLTFAYGTSSESVPSLVVDVKDNKELDAKTVEFESRRPTDCYLLPQEPKKVKVVEGVNTCALTNSHLLVEFGFRLLYFLLKREKVKDERFVPQLDPFVSLLKDALTSQHVKVGTVAAKCLMWVLKMELPSLRRHIKDIAGILFTILHKFACAGLSKGDNFDLVLVTFNAVACIVRDVKYHKLNADQLRTLILYCEQDIEDTSRQATAFSLLKAIVSLKTNSQELKAVMKKVAVVSIKAFESSVRLQARQIVYNYVMLYHLGKMFEDFLSIYFHALSYEHLSGRESALEMIANFTHNFPTAKLDTHAAVIFVNVTTVLENESEPSCRKTAADIIADLLSRLDGNGRSKLFDIATVWLNTKHKLAHRKLAAQVIGIFVTVEKEDFERRLKDFLPSLVEAFVGGGESKKEIGRFVKAPQVVDEQENTSKDELDKDHFMFQLLQTIVKMATHVPKFLKKEEFAANVETLADHAISLLGHPHQWVRHSAVQLIGLVLTSSYQPSELANVANDSSLERSPGFLLIDTRSRLKSLAHDVIAQLIPSEDINEKFLMQCMKLLTYLAEIIKDIRPTDECKLSVLWLVRMVQKMVNYEVVNSPSSTVVRSMAFNFAAAVSLKLSQEELSPLALQLLKPIARQLNVDDEDPNLKRSAREAANYIRKKIGADLYNETMAKLSNLMDVKRAERKKQRTQLMVTNPERAAKRKIDKNLKKRELQKKKIKEFKMQTYKRKRKSKDLLFDD</sequence>
<dbReference type="InterPro" id="IPR046523">
    <property type="entry name" value="UTP20_dom"/>
</dbReference>
<evidence type="ECO:0000313" key="6">
    <source>
        <dbReference type="Proteomes" id="UP001307889"/>
    </source>
</evidence>
<feature type="region of interest" description="Disordered" evidence="1">
    <location>
        <begin position="1694"/>
        <end position="1725"/>
    </location>
</feature>
<feature type="compositionally biased region" description="Basic and acidic residues" evidence="1">
    <location>
        <begin position="1701"/>
        <end position="1713"/>
    </location>
</feature>
<dbReference type="Gene3D" id="1.25.10.10">
    <property type="entry name" value="Leucine-rich Repeat Variant"/>
    <property type="match status" value="1"/>
</dbReference>
<dbReference type="EMBL" id="AP028919">
    <property type="protein sequence ID" value="BET00588.1"/>
    <property type="molecule type" value="Genomic_DNA"/>
</dbReference>
<accession>A0ABN7B875</accession>
<dbReference type="InterPro" id="IPR052575">
    <property type="entry name" value="SSU_processome_comp_20"/>
</dbReference>
<proteinExistence type="predicted"/>
<name>A0ABN7B875_9HEMI</name>
<feature type="domain" description="U3 small nucleolar RNA-associated protein 20 N-terminal" evidence="2">
    <location>
        <begin position="888"/>
        <end position="1519"/>
    </location>
</feature>
<dbReference type="InterPro" id="IPR011430">
    <property type="entry name" value="UTP20_N"/>
</dbReference>
<dbReference type="InterPro" id="IPR057525">
    <property type="entry name" value="UTP20_C"/>
</dbReference>
<evidence type="ECO:0000259" key="2">
    <source>
        <dbReference type="Pfam" id="PF07539"/>
    </source>
</evidence>
<keyword evidence="6" id="KW-1185">Reference proteome</keyword>
<evidence type="ECO:0000256" key="1">
    <source>
        <dbReference type="SAM" id="MobiDB-lite"/>
    </source>
</evidence>